<reference evidence="3 4" key="1">
    <citation type="submission" date="2016-10" db="EMBL/GenBank/DDBJ databases">
        <authorList>
            <person name="Varghese N."/>
            <person name="Submissions S."/>
        </authorList>
    </citation>
    <scope>NUCLEOTIDE SEQUENCE [LARGE SCALE GENOMIC DNA]</scope>
    <source>
        <strain evidence="3 4">FF3</strain>
    </source>
</reference>
<gene>
    <name evidence="3" type="ORF">SAMN04487940_11650</name>
</gene>
<dbReference type="RefSeq" id="WP_074837990.1">
    <property type="nucleotide sequence ID" value="NZ_FNYY01000016.1"/>
</dbReference>
<dbReference type="Gene3D" id="3.40.190.10">
    <property type="entry name" value="Periplasmic binding protein-like II"/>
    <property type="match status" value="2"/>
</dbReference>
<name>A0A975WD58_9RHOB</name>
<comment type="caution">
    <text evidence="3">The sequence shown here is derived from an EMBL/GenBank/DDBJ whole genome shotgun (WGS) entry which is preliminary data.</text>
</comment>
<protein>
    <submittedName>
        <fullName evidence="3">Tungstate transport system substrate-binding protein</fullName>
    </submittedName>
</protein>
<dbReference type="Pfam" id="PF12849">
    <property type="entry name" value="PBP_like_2"/>
    <property type="match status" value="1"/>
</dbReference>
<keyword evidence="1" id="KW-0732">Signal</keyword>
<feature type="signal peptide" evidence="1">
    <location>
        <begin position="1"/>
        <end position="19"/>
    </location>
</feature>
<evidence type="ECO:0000259" key="2">
    <source>
        <dbReference type="Pfam" id="PF12849"/>
    </source>
</evidence>
<accession>A0A975WD58</accession>
<evidence type="ECO:0000313" key="4">
    <source>
        <dbReference type="Proteomes" id="UP000182932"/>
    </source>
</evidence>
<sequence length="269" mass="28611">MKHLILSLALIACSGAALAAETMKMAVTTSFHNSGLADVLLPRIAADLDLEVQLLVVGTGQAIRLGEAGDVDAILVHSRGAEETFVAARNGTHRREIMYNDFVFIGPESDPADIAGAPSATEALQRIAAAEAPFVSRGDDSGTHKKELSLWDDAGQDPATLHDWYKPVGAGMGAALNTAAGMGAYIMSDRASWLNFGNKGDLALLFSGDAVLFNQYAYLPVNPEKHGHVKHDLAMKLEDWLVSDTAKTLIDGYTIDGETLFVFNAKAAD</sequence>
<evidence type="ECO:0000313" key="3">
    <source>
        <dbReference type="EMBL" id="SEJ98217.1"/>
    </source>
</evidence>
<dbReference type="Proteomes" id="UP000182932">
    <property type="component" value="Unassembled WGS sequence"/>
</dbReference>
<dbReference type="InterPro" id="IPR052738">
    <property type="entry name" value="ABC-Tungstate_binding"/>
</dbReference>
<evidence type="ECO:0000256" key="1">
    <source>
        <dbReference type="SAM" id="SignalP"/>
    </source>
</evidence>
<dbReference type="InterPro" id="IPR024370">
    <property type="entry name" value="PBP_domain"/>
</dbReference>
<dbReference type="PANTHER" id="PTHR37945:SF1">
    <property type="entry name" value="EXTRACELLULAR TUNGSTATE BINDING PROTEIN"/>
    <property type="match status" value="1"/>
</dbReference>
<dbReference type="PANTHER" id="PTHR37945">
    <property type="entry name" value="EXTRACELLULAR TUNGSTATE BINDING PROTEIN"/>
    <property type="match status" value="1"/>
</dbReference>
<dbReference type="SUPFAM" id="SSF53850">
    <property type="entry name" value="Periplasmic binding protein-like II"/>
    <property type="match status" value="1"/>
</dbReference>
<feature type="chain" id="PRO_5037102102" evidence="1">
    <location>
        <begin position="20"/>
        <end position="269"/>
    </location>
</feature>
<dbReference type="GeneID" id="80819977"/>
<dbReference type="AlphaFoldDB" id="A0A975WD58"/>
<organism evidence="3 4">
    <name type="scientific">Marinovum algicola</name>
    <dbReference type="NCBI Taxonomy" id="42444"/>
    <lineage>
        <taxon>Bacteria</taxon>
        <taxon>Pseudomonadati</taxon>
        <taxon>Pseudomonadota</taxon>
        <taxon>Alphaproteobacteria</taxon>
        <taxon>Rhodobacterales</taxon>
        <taxon>Roseobacteraceae</taxon>
        <taxon>Marinovum</taxon>
    </lineage>
</organism>
<feature type="domain" description="PBP" evidence="2">
    <location>
        <begin position="24"/>
        <end position="244"/>
    </location>
</feature>
<dbReference type="EMBL" id="FNYY01000016">
    <property type="protein sequence ID" value="SEJ98217.1"/>
    <property type="molecule type" value="Genomic_DNA"/>
</dbReference>
<proteinExistence type="predicted"/>
<keyword evidence="4" id="KW-1185">Reference proteome</keyword>